<evidence type="ECO:0000313" key="4">
    <source>
        <dbReference type="EMBL" id="KJP85570.1"/>
    </source>
</evidence>
<evidence type="ECO:0000256" key="1">
    <source>
        <dbReference type="ARBA" id="ARBA00022737"/>
    </source>
</evidence>
<dbReference type="InterPro" id="IPR003409">
    <property type="entry name" value="MORN"/>
</dbReference>
<dbReference type="SMART" id="SM00698">
    <property type="entry name" value="MORN"/>
    <property type="match status" value="7"/>
</dbReference>
<dbReference type="InterPro" id="IPR018307">
    <property type="entry name" value="ABL9/DENND6_dom"/>
</dbReference>
<dbReference type="OMA" id="FCIEGKW"/>
<evidence type="ECO:0000256" key="2">
    <source>
        <dbReference type="SAM" id="MobiDB-lite"/>
    </source>
</evidence>
<evidence type="ECO:0000313" key="5">
    <source>
        <dbReference type="Proteomes" id="UP000054561"/>
    </source>
</evidence>
<dbReference type="RefSeq" id="XP_012337818.1">
    <property type="nucleotide sequence ID" value="XM_012482395.1"/>
</dbReference>
<dbReference type="VEuPathDB" id="PlasmoDB:AK88_04791"/>
<reference evidence="4 5" key="1">
    <citation type="submission" date="2014-03" db="EMBL/GenBank/DDBJ databases">
        <title>The Genome Sequence of Plasmodium fragile nilgiri.</title>
        <authorList>
            <consortium name="The Broad Institute Genomics Platform"/>
            <consortium name="The Broad Institute Genome Sequencing Center for Infectious Disease"/>
            <person name="Neafsey D."/>
            <person name="Duraisingh M."/>
            <person name="Young S.K."/>
            <person name="Zeng Q."/>
            <person name="Gargeya S."/>
            <person name="Abouelleil A."/>
            <person name="Alvarado L."/>
            <person name="Chapman S.B."/>
            <person name="Gainer-Dewar J."/>
            <person name="Goldberg J."/>
            <person name="Griggs A."/>
            <person name="Gujja S."/>
            <person name="Hansen M."/>
            <person name="Howarth C."/>
            <person name="Imamovic A."/>
            <person name="Larimer J."/>
            <person name="Pearson M."/>
            <person name="Poon T.W."/>
            <person name="Priest M."/>
            <person name="Roberts A."/>
            <person name="Saif S."/>
            <person name="Shea T."/>
            <person name="Sykes S."/>
            <person name="Wortman J."/>
            <person name="Nusbaum C."/>
            <person name="Birren B."/>
        </authorList>
    </citation>
    <scope>NUCLEOTIDE SEQUENCE [LARGE SCALE GENOMIC DNA]</scope>
    <source>
        <strain evidence="5">nilgiri</strain>
    </source>
</reference>
<name>A0A0D9QEY1_PLAFR</name>
<proteinExistence type="predicted"/>
<feature type="region of interest" description="Disordered" evidence="2">
    <location>
        <begin position="568"/>
        <end position="599"/>
    </location>
</feature>
<feature type="compositionally biased region" description="Basic and acidic residues" evidence="2">
    <location>
        <begin position="568"/>
        <end position="598"/>
    </location>
</feature>
<dbReference type="Gene3D" id="2.20.110.10">
    <property type="entry name" value="Histone H3 K4-specific methyltransferase SET7/9 N-terminal domain"/>
    <property type="match status" value="2"/>
</dbReference>
<dbReference type="EMBL" id="KQ001719">
    <property type="protein sequence ID" value="KJP85570.1"/>
    <property type="molecule type" value="Genomic_DNA"/>
</dbReference>
<evidence type="ECO:0000259" key="3">
    <source>
        <dbReference type="Pfam" id="PF09794"/>
    </source>
</evidence>
<organism evidence="4 5">
    <name type="scientific">Plasmodium fragile</name>
    <dbReference type="NCBI Taxonomy" id="5857"/>
    <lineage>
        <taxon>Eukaryota</taxon>
        <taxon>Sar</taxon>
        <taxon>Alveolata</taxon>
        <taxon>Apicomplexa</taxon>
        <taxon>Aconoidasida</taxon>
        <taxon>Haemosporida</taxon>
        <taxon>Plasmodiidae</taxon>
        <taxon>Plasmodium</taxon>
        <taxon>Plasmodium (Plasmodium)</taxon>
    </lineage>
</organism>
<dbReference type="Pfam" id="PF09794">
    <property type="entry name" value="Avl9"/>
    <property type="match status" value="1"/>
</dbReference>
<gene>
    <name evidence="4" type="ORF">AK88_04791</name>
</gene>
<protein>
    <recommendedName>
        <fullName evidence="3">AVL9/DENND6 domain-containing protein</fullName>
    </recommendedName>
</protein>
<feature type="domain" description="AVL9/DENND6" evidence="3">
    <location>
        <begin position="254"/>
        <end position="496"/>
    </location>
</feature>
<dbReference type="GeneID" id="24270105"/>
<feature type="region of interest" description="Disordered" evidence="2">
    <location>
        <begin position="638"/>
        <end position="665"/>
    </location>
</feature>
<keyword evidence="5" id="KW-1185">Reference proteome</keyword>
<dbReference type="SUPFAM" id="SSF82185">
    <property type="entry name" value="Histone H3 K4-specific methyltransferase SET7/9 N-terminal domain"/>
    <property type="match status" value="2"/>
</dbReference>
<feature type="compositionally biased region" description="Basic and acidic residues" evidence="2">
    <location>
        <begin position="638"/>
        <end position="653"/>
    </location>
</feature>
<accession>A0A0D9QEY1</accession>
<dbReference type="Proteomes" id="UP000054561">
    <property type="component" value="Unassembled WGS sequence"/>
</dbReference>
<dbReference type="PANTHER" id="PTHR43215">
    <property type="entry name" value="RADIAL SPOKE HEAD 1 HOMOLOG"/>
    <property type="match status" value="1"/>
</dbReference>
<dbReference type="OrthoDB" id="296831at2759"/>
<sequence>MNIKFECNNDKGNELEKNVLTTKELGTNELDTKELDAKGIPSNGASASGVTPDPIYELGNEIEDLFDEDVENIKFNADEISSFFLKNNQLENEKEESENVCSNPREVNSMERNPECNKIKSLFDPAISGPYVCCVAILSKRENVEIEFMHPEILKPHETEHINKRRNKKKMKIITPFCVWHRYQGDWVEDVKFLIAERMYLFGETNTGNVLCDFYNHKSCKNYNEYNVMYAPSGNRYYMVGLNYMQDSSYNEILTIAQVPHFDFIYERLCPAVRAVLGQERATDTAMGRADGVVQDKSQPCVKNKGDAQKKYGELITFVDSFAQDNPFDQMEFNDYYVHLSKDIEHVNNIKVKNVLIILKAMLLEKKIVISCSKKGNGCRMVLLLLSLIPDIINFGFNVKIYEDKFEEWIKLKLPLILFHEKYVLLLHINNLQLFNEHANGKNYFISTSKGSDVYYYVKNNVDVLYEMDNDELIVKKENLMNALSLTKYEYNYLKGLNSIFQSLINFSSLFFETSKQSSIMENGHTGGGFSQGHSTSANVLDNRLGATDCLDGGNTICAQQNEEVDKHTRGGDVIPDRETLPYKSSNHERNKQNHVDGWKNPVLGEAQVDHDEGKNEYIDDEDDICVLDTKSVNFQKSEQKRFDQMGETEERTQSSNTKKNVSMNDESDKYISNLRSHFHVYFKNFFMSSKENYEEGKKEMREQYELNYNNDFLQLWQETENYNYFIEKDFKMNKFLKIAEQNNVPFDKQKMEDYKFVDDLLIIDKRDNSESGKNEQKNFKDVLVISLKGYVYEGTFSILKNCKEGVGKFLYNIHDITFHGEWQNDQINGSGHLLYNNKFKYFGNFKNNLFSGNGLFVDNLLNQYEGEFSNGSFNGNGKLIFNRNTYIGIFKNNNLVGKGKILHKNGLVYTGEIKNFLPHGYGFLSYNSSTVFEGYFVEGKKNGNGFLTINQGSISDECFCIEGKWSNDEPVVRRNFHIIFPNKDKYIGKIYFLPSWKEDNRKGRNLWSDHHAMCQQIHHQLFEAKQLIESQIGFANQGGVQSPVDSSNNVEEKRESISNGSTRNVTGITWSDSTHPIRCANTADSFIHHSSVLTTAGSKNCLEYQHWGKKDAGSQILKSNDETLISTETQNNEQRHYPPGEDPNSDQAKVIKKKVLKEKLETILKMKERKTLRKCFEILDNYWICNIEQKLRENKDVVEYLKKNKVVLVPHREGLSITCDQKKKENYDGKFCLGMKQGYGISVYGDTNRYEGYWHRGMKHGSGLLYEGDSVYHVNFSYDKLIEKKEISPEQVSRFKPQKAAPSVKKRGNQFLINQSFFQYRTLLSSTVCQYL</sequence>
<dbReference type="Pfam" id="PF02493">
    <property type="entry name" value="MORN"/>
    <property type="match status" value="6"/>
</dbReference>
<feature type="compositionally biased region" description="Polar residues" evidence="2">
    <location>
        <begin position="654"/>
        <end position="665"/>
    </location>
</feature>
<keyword evidence="1" id="KW-0677">Repeat</keyword>
<dbReference type="PANTHER" id="PTHR43215:SF14">
    <property type="entry name" value="RADIAL SPOKE HEAD 1 HOMOLOG"/>
    <property type="match status" value="1"/>
</dbReference>